<dbReference type="RefSeq" id="WP_036868470.1">
    <property type="nucleotide sequence ID" value="NZ_JRNJ01000022.1"/>
</dbReference>
<comment type="caution">
    <text evidence="1">The sequence shown here is derived from an EMBL/GenBank/DDBJ whole genome shotgun (WGS) entry which is preliminary data.</text>
</comment>
<evidence type="ECO:0000313" key="2">
    <source>
        <dbReference type="Proteomes" id="UP000029533"/>
    </source>
</evidence>
<proteinExistence type="predicted"/>
<gene>
    <name evidence="1" type="ORF">HMPREF2132_01750</name>
</gene>
<accession>A0AAW3FH84</accession>
<dbReference type="Proteomes" id="UP000029533">
    <property type="component" value="Unassembled WGS sequence"/>
</dbReference>
<dbReference type="EMBL" id="JRNJ01000022">
    <property type="protein sequence ID" value="KGF29925.1"/>
    <property type="molecule type" value="Genomic_DNA"/>
</dbReference>
<organism evidence="1 2">
    <name type="scientific">Prevotella histicola JCM 15637 = DNF00424</name>
    <dbReference type="NCBI Taxonomy" id="1236504"/>
    <lineage>
        <taxon>Bacteria</taxon>
        <taxon>Pseudomonadati</taxon>
        <taxon>Bacteroidota</taxon>
        <taxon>Bacteroidia</taxon>
        <taxon>Bacteroidales</taxon>
        <taxon>Prevotellaceae</taxon>
        <taxon>Prevotella</taxon>
    </lineage>
</organism>
<dbReference type="AlphaFoldDB" id="A0AAW3FH84"/>
<reference evidence="1 2" key="1">
    <citation type="submission" date="2014-07" db="EMBL/GenBank/DDBJ databases">
        <authorList>
            <person name="McCorrison J."/>
            <person name="Sanka R."/>
            <person name="Torralba M."/>
            <person name="Gillis M."/>
            <person name="Haft D.H."/>
            <person name="Methe B."/>
            <person name="Sutton G."/>
            <person name="Nelson K.E."/>
        </authorList>
    </citation>
    <scope>NUCLEOTIDE SEQUENCE [LARGE SCALE GENOMIC DNA]</scope>
    <source>
        <strain evidence="1 2">DNF00424</strain>
    </source>
</reference>
<name>A0AAW3FH84_9BACT</name>
<sequence length="189" mass="21812">MVSRFDNILEHWAQIYRPLSHNPEKGSKEKAFYRIDTINTQNEFVRNVNTAASPALAYSSLIDAELHDSLKTVHYRHTLYFLAKQPQVSLAKSAKQDDDNAAALKVEMDEWVNDLLIWLFSVRRKGKCPITGKVFSDVDLQALRGLDLDNASWATIPMMYNGWWVLGLELNQVSPRKQCIENERYKKLL</sequence>
<evidence type="ECO:0000313" key="1">
    <source>
        <dbReference type="EMBL" id="KGF29925.1"/>
    </source>
</evidence>
<protein>
    <submittedName>
        <fullName evidence="1">Uncharacterized protein</fullName>
    </submittedName>
</protein>